<protein>
    <submittedName>
        <fullName evidence="7">DNK domain-containing protein</fullName>
    </submittedName>
</protein>
<dbReference type="InterPro" id="IPR027417">
    <property type="entry name" value="P-loop_NTPase"/>
</dbReference>
<evidence type="ECO:0000256" key="3">
    <source>
        <dbReference type="PIRSR" id="PIRSR000705-3"/>
    </source>
</evidence>
<feature type="domain" description="Deoxynucleoside kinase" evidence="4">
    <location>
        <begin position="10"/>
        <end position="209"/>
    </location>
</feature>
<evidence type="ECO:0000259" key="4">
    <source>
        <dbReference type="Pfam" id="PF01712"/>
    </source>
</evidence>
<accession>A0A0R3TCU4</accession>
<evidence type="ECO:0000256" key="2">
    <source>
        <dbReference type="PIRSR" id="PIRSR000705-1"/>
    </source>
</evidence>
<dbReference type="SUPFAM" id="SSF52540">
    <property type="entry name" value="P-loop containing nucleoside triphosphate hydrolases"/>
    <property type="match status" value="1"/>
</dbReference>
<dbReference type="PANTHER" id="PTHR10513">
    <property type="entry name" value="DEOXYNUCLEOSIDE KINASE"/>
    <property type="match status" value="1"/>
</dbReference>
<evidence type="ECO:0000256" key="1">
    <source>
        <dbReference type="ARBA" id="ARBA00007420"/>
    </source>
</evidence>
<dbReference type="GO" id="GO:0005739">
    <property type="term" value="C:mitochondrion"/>
    <property type="evidence" value="ECO:0007669"/>
    <property type="project" value="TreeGrafter"/>
</dbReference>
<feature type="active site" description="Proton acceptor" evidence="2">
    <location>
        <position position="90"/>
    </location>
</feature>
<gene>
    <name evidence="5" type="ORF">HNAJ_LOCUS4881</name>
</gene>
<dbReference type="GO" id="GO:0005524">
    <property type="term" value="F:ATP binding"/>
    <property type="evidence" value="ECO:0007669"/>
    <property type="project" value="UniProtKB-KW"/>
</dbReference>
<dbReference type="CDD" id="cd01673">
    <property type="entry name" value="dNK"/>
    <property type="match status" value="1"/>
</dbReference>
<dbReference type="Pfam" id="PF01712">
    <property type="entry name" value="dNK"/>
    <property type="match status" value="1"/>
</dbReference>
<evidence type="ECO:0000313" key="6">
    <source>
        <dbReference type="Proteomes" id="UP000278807"/>
    </source>
</evidence>
<keyword evidence="6" id="KW-1185">Reference proteome</keyword>
<comment type="similarity">
    <text evidence="1">Belongs to the DCK/DGK family.</text>
</comment>
<proteinExistence type="inferred from homology"/>
<dbReference type="AlphaFoldDB" id="A0A0R3TCU4"/>
<sequence>MDTGRKIKVAVEGNIGCGKSTFLKYFGEYSSNIQISPEPIELWNNVQGFKLFEVFYGNPKRWSTAFQSQVMVTMLNRQAEKQIAPVRILERSVSSCRYIFIEAMNRNGQLSNADLDVFDRFYSYGRSLPISDLDLIVYLRCMPEVCASRIRERDRKGESNISMDYLNQLHDLHEEWLIGGKLEPTLAPVLIFDCNEPLETLRKTYFENMDRVLCGVTV</sequence>
<dbReference type="Proteomes" id="UP000278807">
    <property type="component" value="Unassembled WGS sequence"/>
</dbReference>
<dbReference type="Gene3D" id="3.40.50.300">
    <property type="entry name" value="P-loop containing nucleotide triphosphate hydrolases"/>
    <property type="match status" value="1"/>
</dbReference>
<evidence type="ECO:0000313" key="5">
    <source>
        <dbReference type="EMBL" id="VDO00741.1"/>
    </source>
</evidence>
<organism evidence="7">
    <name type="scientific">Rodentolepis nana</name>
    <name type="common">Dwarf tapeworm</name>
    <name type="synonym">Hymenolepis nana</name>
    <dbReference type="NCBI Taxonomy" id="102285"/>
    <lineage>
        <taxon>Eukaryota</taxon>
        <taxon>Metazoa</taxon>
        <taxon>Spiralia</taxon>
        <taxon>Lophotrochozoa</taxon>
        <taxon>Platyhelminthes</taxon>
        <taxon>Cestoda</taxon>
        <taxon>Eucestoda</taxon>
        <taxon>Cyclophyllidea</taxon>
        <taxon>Hymenolepididae</taxon>
        <taxon>Rodentolepis</taxon>
    </lineage>
</organism>
<keyword evidence="3" id="KW-0067">ATP-binding</keyword>
<evidence type="ECO:0000313" key="7">
    <source>
        <dbReference type="WBParaSite" id="HNAJ_0000488301-mRNA-1"/>
    </source>
</evidence>
<dbReference type="STRING" id="102285.A0A0R3TCU4"/>
<dbReference type="InterPro" id="IPR031314">
    <property type="entry name" value="DNK_dom"/>
</dbReference>
<feature type="binding site" evidence="3">
    <location>
        <begin position="149"/>
        <end position="153"/>
    </location>
    <ligand>
        <name>ATP</name>
        <dbReference type="ChEBI" id="CHEBI:30616"/>
    </ligand>
</feature>
<name>A0A0R3TCU4_RODNA</name>
<dbReference type="PANTHER" id="PTHR10513:SF24">
    <property type="entry name" value="THYMIDINE KINASE 2, MITOCHONDRIAL"/>
    <property type="match status" value="1"/>
</dbReference>
<dbReference type="WBParaSite" id="HNAJ_0000488301-mRNA-1">
    <property type="protein sequence ID" value="HNAJ_0000488301-mRNA-1"/>
    <property type="gene ID" value="HNAJ_0000488301"/>
</dbReference>
<reference evidence="5 6" key="2">
    <citation type="submission" date="2018-11" db="EMBL/GenBank/DDBJ databases">
        <authorList>
            <consortium name="Pathogen Informatics"/>
        </authorList>
    </citation>
    <scope>NUCLEOTIDE SEQUENCE [LARGE SCALE GENOMIC DNA]</scope>
</reference>
<dbReference type="InterPro" id="IPR002624">
    <property type="entry name" value="DCK/DGK"/>
</dbReference>
<dbReference type="GO" id="GO:0019136">
    <property type="term" value="F:deoxynucleoside kinase activity"/>
    <property type="evidence" value="ECO:0007669"/>
    <property type="project" value="InterPro"/>
</dbReference>
<dbReference type="PIRSF" id="PIRSF000705">
    <property type="entry name" value="DNK"/>
    <property type="match status" value="1"/>
</dbReference>
<reference evidence="7" key="1">
    <citation type="submission" date="2017-02" db="UniProtKB">
        <authorList>
            <consortium name="WormBaseParasite"/>
        </authorList>
    </citation>
    <scope>IDENTIFICATION</scope>
</reference>
<dbReference type="EMBL" id="UZAE01003777">
    <property type="protein sequence ID" value="VDO00741.1"/>
    <property type="molecule type" value="Genomic_DNA"/>
</dbReference>
<feature type="binding site" evidence="3">
    <location>
        <begin position="13"/>
        <end position="21"/>
    </location>
    <ligand>
        <name>ATP</name>
        <dbReference type="ChEBI" id="CHEBI:30616"/>
    </ligand>
</feature>
<dbReference type="InterPro" id="IPR050566">
    <property type="entry name" value="Deoxyribonucleoside_kinase"/>
</dbReference>
<keyword evidence="3" id="KW-0547">Nucleotide-binding</keyword>
<dbReference type="OrthoDB" id="567086at2759"/>